<keyword evidence="1" id="KW-0805">Transcription regulation</keyword>
<evidence type="ECO:0000256" key="1">
    <source>
        <dbReference type="ARBA" id="ARBA00023015"/>
    </source>
</evidence>
<dbReference type="CDD" id="cd01389">
    <property type="entry name" value="HMG-box_ROX1-like"/>
    <property type="match status" value="1"/>
</dbReference>
<dbReference type="InterPro" id="IPR036910">
    <property type="entry name" value="HMG_box_dom_sf"/>
</dbReference>
<dbReference type="SMART" id="SM00398">
    <property type="entry name" value="HMG"/>
    <property type="match status" value="1"/>
</dbReference>
<accession>A0A6G1LG18</accession>
<keyword evidence="4" id="KW-0539">Nucleus</keyword>
<dbReference type="EMBL" id="ML995819">
    <property type="protein sequence ID" value="KAF2771542.1"/>
    <property type="molecule type" value="Genomic_DNA"/>
</dbReference>
<dbReference type="Proteomes" id="UP000799436">
    <property type="component" value="Unassembled WGS sequence"/>
</dbReference>
<dbReference type="GO" id="GO:0001228">
    <property type="term" value="F:DNA-binding transcription activator activity, RNA polymerase II-specific"/>
    <property type="evidence" value="ECO:0007669"/>
    <property type="project" value="TreeGrafter"/>
</dbReference>
<organism evidence="7 8">
    <name type="scientific">Teratosphaeria nubilosa</name>
    <dbReference type="NCBI Taxonomy" id="161662"/>
    <lineage>
        <taxon>Eukaryota</taxon>
        <taxon>Fungi</taxon>
        <taxon>Dikarya</taxon>
        <taxon>Ascomycota</taxon>
        <taxon>Pezizomycotina</taxon>
        <taxon>Dothideomycetes</taxon>
        <taxon>Dothideomycetidae</taxon>
        <taxon>Mycosphaerellales</taxon>
        <taxon>Teratosphaeriaceae</taxon>
        <taxon>Teratosphaeria</taxon>
    </lineage>
</organism>
<feature type="non-terminal residue" evidence="7">
    <location>
        <position position="89"/>
    </location>
</feature>
<keyword evidence="8" id="KW-1185">Reference proteome</keyword>
<evidence type="ECO:0000313" key="7">
    <source>
        <dbReference type="EMBL" id="KAF2771542.1"/>
    </source>
</evidence>
<dbReference type="Gene3D" id="1.10.30.10">
    <property type="entry name" value="High mobility group box domain"/>
    <property type="match status" value="1"/>
</dbReference>
<protein>
    <submittedName>
        <fullName evidence="7">Mating-type protein MAT1-2</fullName>
    </submittedName>
</protein>
<dbReference type="OrthoDB" id="6247875at2759"/>
<dbReference type="Pfam" id="PF00505">
    <property type="entry name" value="HMG_box"/>
    <property type="match status" value="1"/>
</dbReference>
<feature type="compositionally biased region" description="Basic and acidic residues" evidence="5">
    <location>
        <begin position="58"/>
        <end position="81"/>
    </location>
</feature>
<gene>
    <name evidence="7" type="ORF">EJ03DRAFT_268524</name>
</gene>
<dbReference type="PANTHER" id="PTHR10270:SF161">
    <property type="entry name" value="SEX-DETERMINING REGION Y PROTEIN"/>
    <property type="match status" value="1"/>
</dbReference>
<evidence type="ECO:0000313" key="8">
    <source>
        <dbReference type="Proteomes" id="UP000799436"/>
    </source>
</evidence>
<dbReference type="PANTHER" id="PTHR10270">
    <property type="entry name" value="SOX TRANSCRIPTION FACTOR"/>
    <property type="match status" value="1"/>
</dbReference>
<feature type="domain" description="HMG box" evidence="6">
    <location>
        <begin position="17"/>
        <end position="85"/>
    </location>
</feature>
<dbReference type="SUPFAM" id="SSF47095">
    <property type="entry name" value="HMG-box"/>
    <property type="match status" value="1"/>
</dbReference>
<sequence length="89" mass="10336">MPQTPATPDPKKAGSKVPRPPNAFIIYRQEWHPKVVAQNPGLHNNAISVIIGKKWRAESEDVRDRYKRKAEDAKRQHELDHPGYQYQPR</sequence>
<dbReference type="FunFam" id="1.10.30.10:FF:000041">
    <property type="entry name" value="HMG box family protein"/>
    <property type="match status" value="1"/>
</dbReference>
<feature type="DNA-binding region" description="HMG box" evidence="4">
    <location>
        <begin position="17"/>
        <end position="85"/>
    </location>
</feature>
<dbReference type="PROSITE" id="PS50118">
    <property type="entry name" value="HMG_BOX_2"/>
    <property type="match status" value="1"/>
</dbReference>
<dbReference type="GO" id="GO:0000978">
    <property type="term" value="F:RNA polymerase II cis-regulatory region sequence-specific DNA binding"/>
    <property type="evidence" value="ECO:0007669"/>
    <property type="project" value="TreeGrafter"/>
</dbReference>
<name>A0A6G1LG18_9PEZI</name>
<dbReference type="InterPro" id="IPR009071">
    <property type="entry name" value="HMG_box_dom"/>
</dbReference>
<dbReference type="GO" id="GO:0005634">
    <property type="term" value="C:nucleus"/>
    <property type="evidence" value="ECO:0007669"/>
    <property type="project" value="UniProtKB-UniRule"/>
</dbReference>
<feature type="region of interest" description="Disordered" evidence="5">
    <location>
        <begin position="58"/>
        <end position="89"/>
    </location>
</feature>
<dbReference type="GO" id="GO:0030154">
    <property type="term" value="P:cell differentiation"/>
    <property type="evidence" value="ECO:0007669"/>
    <property type="project" value="TreeGrafter"/>
</dbReference>
<evidence type="ECO:0000259" key="6">
    <source>
        <dbReference type="PROSITE" id="PS50118"/>
    </source>
</evidence>
<feature type="region of interest" description="Disordered" evidence="5">
    <location>
        <begin position="1"/>
        <end position="21"/>
    </location>
</feature>
<proteinExistence type="predicted"/>
<evidence type="ECO:0000256" key="3">
    <source>
        <dbReference type="ARBA" id="ARBA00023163"/>
    </source>
</evidence>
<keyword evidence="3" id="KW-0804">Transcription</keyword>
<reference evidence="7" key="1">
    <citation type="journal article" date="2020" name="Stud. Mycol.">
        <title>101 Dothideomycetes genomes: a test case for predicting lifestyles and emergence of pathogens.</title>
        <authorList>
            <person name="Haridas S."/>
            <person name="Albert R."/>
            <person name="Binder M."/>
            <person name="Bloem J."/>
            <person name="Labutti K."/>
            <person name="Salamov A."/>
            <person name="Andreopoulos B."/>
            <person name="Baker S."/>
            <person name="Barry K."/>
            <person name="Bills G."/>
            <person name="Bluhm B."/>
            <person name="Cannon C."/>
            <person name="Castanera R."/>
            <person name="Culley D."/>
            <person name="Daum C."/>
            <person name="Ezra D."/>
            <person name="Gonzalez J."/>
            <person name="Henrissat B."/>
            <person name="Kuo A."/>
            <person name="Liang C."/>
            <person name="Lipzen A."/>
            <person name="Lutzoni F."/>
            <person name="Magnuson J."/>
            <person name="Mondo S."/>
            <person name="Nolan M."/>
            <person name="Ohm R."/>
            <person name="Pangilinan J."/>
            <person name="Park H.-J."/>
            <person name="Ramirez L."/>
            <person name="Alfaro M."/>
            <person name="Sun H."/>
            <person name="Tritt A."/>
            <person name="Yoshinaga Y."/>
            <person name="Zwiers L.-H."/>
            <person name="Turgeon B."/>
            <person name="Goodwin S."/>
            <person name="Spatafora J."/>
            <person name="Crous P."/>
            <person name="Grigoriev I."/>
        </authorList>
    </citation>
    <scope>NUCLEOTIDE SEQUENCE</scope>
    <source>
        <strain evidence="7">CBS 116005</strain>
    </source>
</reference>
<evidence type="ECO:0000256" key="5">
    <source>
        <dbReference type="SAM" id="MobiDB-lite"/>
    </source>
</evidence>
<dbReference type="InterPro" id="IPR050140">
    <property type="entry name" value="SRY-related_HMG-box_TF-like"/>
</dbReference>
<keyword evidence="2 4" id="KW-0238">DNA-binding</keyword>
<evidence type="ECO:0000256" key="4">
    <source>
        <dbReference type="PROSITE-ProRule" id="PRU00267"/>
    </source>
</evidence>
<evidence type="ECO:0000256" key="2">
    <source>
        <dbReference type="ARBA" id="ARBA00023125"/>
    </source>
</evidence>
<dbReference type="AlphaFoldDB" id="A0A6G1LG18"/>